<proteinExistence type="inferred from homology"/>
<dbReference type="GO" id="GO:0015344">
    <property type="term" value="F:siderophore uptake transmembrane transporter activity"/>
    <property type="evidence" value="ECO:0007669"/>
    <property type="project" value="TreeGrafter"/>
</dbReference>
<accession>A0A0P0GG11</accession>
<feature type="chain" id="PRO_5006047609" evidence="13">
    <location>
        <begin position="35"/>
        <end position="928"/>
    </location>
</feature>
<evidence type="ECO:0000313" key="17">
    <source>
        <dbReference type="EMBL" id="ALJ58936.1"/>
    </source>
</evidence>
<dbReference type="PANTHER" id="PTHR30069:SF29">
    <property type="entry name" value="HEMOGLOBIN AND HEMOGLOBIN-HAPTOGLOBIN-BINDING PROTEIN 1-RELATED"/>
    <property type="match status" value="1"/>
</dbReference>
<evidence type="ECO:0000313" key="18">
    <source>
        <dbReference type="Proteomes" id="UP000061809"/>
    </source>
</evidence>
<dbReference type="InterPro" id="IPR039426">
    <property type="entry name" value="TonB-dep_rcpt-like"/>
</dbReference>
<sequence>MKSSICSPRTIRKFFLVGAVLLSTCTLQSTIVFATCVLQKTNPSQTRFSIKLQNATLEEFVKQVEQKTGYSFIYGEEVRLNGRITLAVRDLTINEILRKAFENQPIGFEISGKHILLNKRPVPQKTASRRFTISGYVTDGASSETLIGANILDSRQRVGTATNPFGFYTLTLPEGDAELIFSYLGYETRHSSFPLNKDTVLNIRLDSNNELAEVIVLSDKKEAGIQATAMGAYEIPMAQIQHTPAVLGEADILKTIQLMPGVQAGTEGFSGLYVRGGGPDQNLILLDGIPVYNADHLLGVFSVFTPEAIKNTTLYKSSFPARYGGRLSSIVDIRTNDGDMHHYHGALSVGTLTDKLHFEGPIWKGHTSFSLSARATHTAFFKNLIVDKDDYYADKYNYYFYDINAKVNHKFNDRSRLFIGFYKGKDHYHFDTTDSNNYYQNNDDTKVYYKDDSHLNWGNTIAYGRWNYVFNSKLFCNTTISYNNYLMKLNQDVEDTRTYRGQILDRYSYLSQFRSGISDWSARMDFDFTPAPEHHIKFGAEYIHHTFRPGISTSKTQEVENGEQQEETIYAASNNHVLRGQEVSLYAEDNFNLNSHLSLNAGIRASLFSTQGKNYCSIQPRLSTRYNLGQGFSAKASYTCMAQYVHLLSSTPFSMPTDLWVPITKNIRPMYANQYSLGGYYTGLAGWEFSIEGYYKQMRHILEYQDGVSFFGTSTNWEEKVEMGEGRSFGLEMMVQKTLGKTTGWLAYTLAKTDHRFKDGAISQGKWFPYKYDRRHTISLCLNHKFSERIDVGASWIFNTGGCITVPERETIIIRPEGNIESAPYISRRNNYRLPASHRLNLGINFNKKTKHGMRTWNISLYNAYNAMNPNLVYSKWEQGYNLIYNDFYNSIYQGNGNQYNSEKKSKTVIKKLTILPCIPSVTYTYKF</sequence>
<comment type="similarity">
    <text evidence="12">Belongs to the TonB-dependent receptor family.</text>
</comment>
<dbReference type="InterPro" id="IPR012910">
    <property type="entry name" value="Plug_dom"/>
</dbReference>
<keyword evidence="8 12" id="KW-0798">TonB box</keyword>
<protein>
    <submittedName>
        <fullName evidence="17">Vitamin B12 transporter BtuB</fullName>
    </submittedName>
</protein>
<name>A0A0P0GG11_9BACE</name>
<dbReference type="Gene3D" id="2.170.130.10">
    <property type="entry name" value="TonB-dependent receptor, plug domain"/>
    <property type="match status" value="1"/>
</dbReference>
<dbReference type="AlphaFoldDB" id="A0A0P0GG11"/>
<evidence type="ECO:0000256" key="3">
    <source>
        <dbReference type="ARBA" id="ARBA00022452"/>
    </source>
</evidence>
<evidence type="ECO:0000256" key="11">
    <source>
        <dbReference type="ARBA" id="ARBA00023237"/>
    </source>
</evidence>
<keyword evidence="9 12" id="KW-0472">Membrane</keyword>
<keyword evidence="5" id="KW-0812">Transmembrane</keyword>
<dbReference type="Proteomes" id="UP000061809">
    <property type="component" value="Chromosome"/>
</dbReference>
<dbReference type="RefSeq" id="WP_029427866.1">
    <property type="nucleotide sequence ID" value="NZ_CP012801.1"/>
</dbReference>
<dbReference type="PANTHER" id="PTHR30069">
    <property type="entry name" value="TONB-DEPENDENT OUTER MEMBRANE RECEPTOR"/>
    <property type="match status" value="1"/>
</dbReference>
<dbReference type="PATRIC" id="fig|246787.4.peg.1733"/>
<evidence type="ECO:0000256" key="2">
    <source>
        <dbReference type="ARBA" id="ARBA00022448"/>
    </source>
</evidence>
<evidence type="ECO:0000256" key="4">
    <source>
        <dbReference type="ARBA" id="ARBA00022496"/>
    </source>
</evidence>
<dbReference type="Pfam" id="PF07715">
    <property type="entry name" value="Plug"/>
    <property type="match status" value="1"/>
</dbReference>
<dbReference type="GO" id="GO:0009279">
    <property type="term" value="C:cell outer membrane"/>
    <property type="evidence" value="ECO:0007669"/>
    <property type="project" value="UniProtKB-SubCell"/>
</dbReference>
<dbReference type="Pfam" id="PF13715">
    <property type="entry name" value="CarbopepD_reg_2"/>
    <property type="match status" value="1"/>
</dbReference>
<evidence type="ECO:0000256" key="7">
    <source>
        <dbReference type="ARBA" id="ARBA00023004"/>
    </source>
</evidence>
<gene>
    <name evidence="17" type="primary">btuB_3</name>
    <name evidence="17" type="ORF">BcellWH2_01683</name>
</gene>
<dbReference type="InterPro" id="IPR011662">
    <property type="entry name" value="Secretin/TonB_short_N"/>
</dbReference>
<evidence type="ECO:0000256" key="8">
    <source>
        <dbReference type="ARBA" id="ARBA00023077"/>
    </source>
</evidence>
<dbReference type="InterPro" id="IPR000531">
    <property type="entry name" value="Beta-barrel_TonB"/>
</dbReference>
<feature type="domain" description="Secretin/TonB short N-terminal" evidence="15">
    <location>
        <begin position="70"/>
        <end position="117"/>
    </location>
</feature>
<dbReference type="Pfam" id="PF00593">
    <property type="entry name" value="TonB_dep_Rec_b-barrel"/>
    <property type="match status" value="1"/>
</dbReference>
<evidence type="ECO:0000259" key="15">
    <source>
        <dbReference type="Pfam" id="PF07660"/>
    </source>
</evidence>
<evidence type="ECO:0000256" key="10">
    <source>
        <dbReference type="ARBA" id="ARBA00023170"/>
    </source>
</evidence>
<dbReference type="SUPFAM" id="SSF56935">
    <property type="entry name" value="Porins"/>
    <property type="match status" value="1"/>
</dbReference>
<evidence type="ECO:0000256" key="5">
    <source>
        <dbReference type="ARBA" id="ARBA00022692"/>
    </source>
</evidence>
<feature type="domain" description="TonB-dependent receptor plug" evidence="16">
    <location>
        <begin position="248"/>
        <end position="326"/>
    </location>
</feature>
<feature type="domain" description="TonB-dependent receptor-like beta-barrel" evidence="14">
    <location>
        <begin position="397"/>
        <end position="866"/>
    </location>
</feature>
<evidence type="ECO:0000256" key="13">
    <source>
        <dbReference type="SAM" id="SignalP"/>
    </source>
</evidence>
<evidence type="ECO:0000259" key="16">
    <source>
        <dbReference type="Pfam" id="PF07715"/>
    </source>
</evidence>
<evidence type="ECO:0000256" key="12">
    <source>
        <dbReference type="RuleBase" id="RU003357"/>
    </source>
</evidence>
<comment type="subcellular location">
    <subcellularLocation>
        <location evidence="1">Cell outer membrane</location>
        <topology evidence="1">Multi-pass membrane protein</topology>
    </subcellularLocation>
</comment>
<reference evidence="17 18" key="1">
    <citation type="journal article" date="2015" name="Science">
        <title>Genetic determinants of in vivo fitness and diet responsiveness in multiple human gut Bacteroides.</title>
        <authorList>
            <person name="Wu M."/>
            <person name="McNulty N.P."/>
            <person name="Rodionov D.A."/>
            <person name="Khoroshkin M.S."/>
            <person name="Griffin N.W."/>
            <person name="Cheng J."/>
            <person name="Latreille P."/>
            <person name="Kerstetter R.A."/>
            <person name="Terrapon N."/>
            <person name="Henrissat B."/>
            <person name="Osterman A.L."/>
            <person name="Gordon J.I."/>
        </authorList>
    </citation>
    <scope>NUCLEOTIDE SEQUENCE [LARGE SCALE GENOMIC DNA]</scope>
    <source>
        <strain evidence="17 18">WH2</strain>
    </source>
</reference>
<evidence type="ECO:0000256" key="9">
    <source>
        <dbReference type="ARBA" id="ARBA00023136"/>
    </source>
</evidence>
<dbReference type="EMBL" id="CP012801">
    <property type="protein sequence ID" value="ALJ58936.1"/>
    <property type="molecule type" value="Genomic_DNA"/>
</dbReference>
<dbReference type="KEGG" id="bcel:BcellWH2_01683"/>
<evidence type="ECO:0000256" key="6">
    <source>
        <dbReference type="ARBA" id="ARBA00022729"/>
    </source>
</evidence>
<dbReference type="InterPro" id="IPR008969">
    <property type="entry name" value="CarboxyPept-like_regulatory"/>
</dbReference>
<keyword evidence="11" id="KW-0998">Cell outer membrane</keyword>
<dbReference type="Gene3D" id="2.40.170.20">
    <property type="entry name" value="TonB-dependent receptor, beta-barrel domain"/>
    <property type="match status" value="1"/>
</dbReference>
<keyword evidence="2" id="KW-0813">Transport</keyword>
<keyword evidence="10" id="KW-0675">Receptor</keyword>
<dbReference type="InterPro" id="IPR037066">
    <property type="entry name" value="Plug_dom_sf"/>
</dbReference>
<dbReference type="SUPFAM" id="SSF49464">
    <property type="entry name" value="Carboxypeptidase regulatory domain-like"/>
    <property type="match status" value="1"/>
</dbReference>
<dbReference type="InterPro" id="IPR036942">
    <property type="entry name" value="Beta-barrel_TonB_sf"/>
</dbReference>
<keyword evidence="6 13" id="KW-0732">Signal</keyword>
<organism evidence="17 18">
    <name type="scientific">Bacteroides cellulosilyticus</name>
    <dbReference type="NCBI Taxonomy" id="246787"/>
    <lineage>
        <taxon>Bacteria</taxon>
        <taxon>Pseudomonadati</taxon>
        <taxon>Bacteroidota</taxon>
        <taxon>Bacteroidia</taxon>
        <taxon>Bacteroidales</taxon>
        <taxon>Bacteroidaceae</taxon>
        <taxon>Bacteroides</taxon>
    </lineage>
</organism>
<evidence type="ECO:0000256" key="1">
    <source>
        <dbReference type="ARBA" id="ARBA00004571"/>
    </source>
</evidence>
<dbReference type="GO" id="GO:0044718">
    <property type="term" value="P:siderophore transmembrane transport"/>
    <property type="evidence" value="ECO:0007669"/>
    <property type="project" value="TreeGrafter"/>
</dbReference>
<feature type="signal peptide" evidence="13">
    <location>
        <begin position="1"/>
        <end position="34"/>
    </location>
</feature>
<keyword evidence="4" id="KW-0406">Ion transport</keyword>
<evidence type="ECO:0000259" key="14">
    <source>
        <dbReference type="Pfam" id="PF00593"/>
    </source>
</evidence>
<keyword evidence="3" id="KW-1134">Transmembrane beta strand</keyword>
<keyword evidence="4" id="KW-0410">Iron transport</keyword>
<dbReference type="Pfam" id="PF07660">
    <property type="entry name" value="STN"/>
    <property type="match status" value="1"/>
</dbReference>
<keyword evidence="7" id="KW-0408">Iron</keyword>
<dbReference type="Gene3D" id="2.60.40.1120">
    <property type="entry name" value="Carboxypeptidase-like, regulatory domain"/>
    <property type="match status" value="1"/>
</dbReference>